<dbReference type="EMBL" id="CABFNB010000098">
    <property type="protein sequence ID" value="VTZ62010.1"/>
    <property type="molecule type" value="Genomic_DNA"/>
</dbReference>
<reference evidence="2" key="1">
    <citation type="submission" date="2017-04" db="EMBL/GenBank/DDBJ databases">
        <authorList>
            <person name="Porter S."/>
            <person name="Friesen M.L."/>
            <person name="Faber-Hammond J."/>
        </authorList>
    </citation>
    <scope>NUCLEOTIDE SEQUENCE</scope>
    <source>
        <strain evidence="2">Str16</strain>
    </source>
</reference>
<feature type="domain" description="N-acetyltransferase" evidence="1">
    <location>
        <begin position="63"/>
        <end position="165"/>
    </location>
</feature>
<reference evidence="2 4" key="2">
    <citation type="journal article" date="2018" name="FEMS Microbiol. Ecol.">
        <title>Co-invading symbiotic mutualists of Medicago polymorpha retain high ancestral diversity and contain diverse accessory genomes.</title>
        <authorList>
            <person name="Porter S.S."/>
            <person name="Faber-Hammond J.J."/>
            <person name="Friesen M.L."/>
        </authorList>
    </citation>
    <scope>NUCLEOTIDE SEQUENCE [LARGE SCALE GENOMIC DNA]</scope>
    <source>
        <strain evidence="2 4">Str16</strain>
    </source>
</reference>
<dbReference type="PANTHER" id="PTHR43441:SF2">
    <property type="entry name" value="FAMILY ACETYLTRANSFERASE, PUTATIVE (AFU_ORTHOLOGUE AFUA_7G00850)-RELATED"/>
    <property type="match status" value="1"/>
</dbReference>
<dbReference type="AlphaFoldDB" id="A0A508WZ46"/>
<dbReference type="RefSeq" id="WP_012066992.1">
    <property type="nucleotide sequence ID" value="NZ_ATYC01000022.1"/>
</dbReference>
<evidence type="ECO:0000313" key="3">
    <source>
        <dbReference type="EMBL" id="VTZ62010.1"/>
    </source>
</evidence>
<keyword evidence="4" id="KW-1185">Reference proteome</keyword>
<dbReference type="InterPro" id="IPR051908">
    <property type="entry name" value="Ribosomal_N-acetyltransferase"/>
</dbReference>
<protein>
    <submittedName>
        <fullName evidence="3">GCN5-related N-acetyltransferase</fullName>
    </submittedName>
    <submittedName>
        <fullName evidence="2">GNAT family N-acetyltransferase</fullName>
    </submittedName>
</protein>
<keyword evidence="3" id="KW-0808">Transferase</keyword>
<dbReference type="GeneID" id="61611691"/>
<reference evidence="3" key="3">
    <citation type="submission" date="2019-06" db="EMBL/GenBank/DDBJ databases">
        <authorList>
            <person name="Le Quere A."/>
            <person name="Colella S."/>
        </authorList>
    </citation>
    <scope>NUCLEOTIDE SEQUENCE</scope>
    <source>
        <strain evidence="3">EmedicaeMD41</strain>
    </source>
</reference>
<dbReference type="InterPro" id="IPR016181">
    <property type="entry name" value="Acyl_CoA_acyltransferase"/>
</dbReference>
<dbReference type="Proteomes" id="UP001190825">
    <property type="component" value="Unassembled WGS sequence"/>
</dbReference>
<sequence>MRDLAHWKGCPAPEPVRMEGRYVLLEPYDRAGHLSALWNDAFGGMAINPLLKYFSQDDFSGIEDFDTWLSTVQRKSGWVTEVFRDKATGKVVGMANYMRADAANGVVEVGGVAHGSAMARSPLSTEVHYLMAKHVFEDLGYRRYEWKCHSENQASRTTAARLGFTFEGIFRQHMVSKGGNRDTAWFSIIDREWPLIRSAFERWLSPENFDHGGRQKRRLEEIRAELAQEEPR</sequence>
<evidence type="ECO:0000313" key="2">
    <source>
        <dbReference type="EMBL" id="PLT97245.1"/>
    </source>
</evidence>
<dbReference type="PANTHER" id="PTHR43441">
    <property type="entry name" value="RIBOSOMAL-PROTEIN-SERINE ACETYLTRANSFERASE"/>
    <property type="match status" value="1"/>
</dbReference>
<dbReference type="InterPro" id="IPR000182">
    <property type="entry name" value="GNAT_dom"/>
</dbReference>
<evidence type="ECO:0000313" key="4">
    <source>
        <dbReference type="Proteomes" id="UP001190825"/>
    </source>
</evidence>
<dbReference type="Pfam" id="PF13302">
    <property type="entry name" value="Acetyltransf_3"/>
    <property type="match status" value="1"/>
</dbReference>
<dbReference type="GO" id="GO:0008999">
    <property type="term" value="F:protein-N-terminal-alanine acetyltransferase activity"/>
    <property type="evidence" value="ECO:0007669"/>
    <property type="project" value="TreeGrafter"/>
</dbReference>
<organism evidence="3">
    <name type="scientific">Sinorhizobium medicae</name>
    <dbReference type="NCBI Taxonomy" id="110321"/>
    <lineage>
        <taxon>Bacteria</taxon>
        <taxon>Pseudomonadati</taxon>
        <taxon>Pseudomonadota</taxon>
        <taxon>Alphaproteobacteria</taxon>
        <taxon>Hyphomicrobiales</taxon>
        <taxon>Rhizobiaceae</taxon>
        <taxon>Sinorhizobium/Ensifer group</taxon>
        <taxon>Sinorhizobium</taxon>
    </lineage>
</organism>
<dbReference type="Proteomes" id="UP000507954">
    <property type="component" value="Unassembled WGS sequence"/>
</dbReference>
<dbReference type="Gene3D" id="3.40.630.30">
    <property type="match status" value="1"/>
</dbReference>
<accession>A0A508WZ46</accession>
<dbReference type="OMA" id="FGAPMQR"/>
<gene>
    <name evidence="2" type="ORF">BMJ33_26720</name>
    <name evidence="3" type="ORF">EMEDMD4_320036</name>
</gene>
<name>A0A508WZ46_9HYPH</name>
<dbReference type="GO" id="GO:1990189">
    <property type="term" value="F:protein N-terminal-serine acetyltransferase activity"/>
    <property type="evidence" value="ECO:0007669"/>
    <property type="project" value="TreeGrafter"/>
</dbReference>
<dbReference type="EMBL" id="NBUC01000132">
    <property type="protein sequence ID" value="PLT97245.1"/>
    <property type="molecule type" value="Genomic_DNA"/>
</dbReference>
<dbReference type="SUPFAM" id="SSF55729">
    <property type="entry name" value="Acyl-CoA N-acyltransferases (Nat)"/>
    <property type="match status" value="1"/>
</dbReference>
<dbReference type="FunFam" id="3.40.630.30:FF:000047">
    <property type="entry name" value="Acetyltransferase, GNAT family"/>
    <property type="match status" value="1"/>
</dbReference>
<evidence type="ECO:0000259" key="1">
    <source>
        <dbReference type="Pfam" id="PF13302"/>
    </source>
</evidence>
<proteinExistence type="predicted"/>